<protein>
    <submittedName>
        <fullName evidence="2">Uncharacterized protein</fullName>
    </submittedName>
</protein>
<evidence type="ECO:0000256" key="1">
    <source>
        <dbReference type="SAM" id="Phobius"/>
    </source>
</evidence>
<dbReference type="AlphaFoldDB" id="A0A4U5LZW0"/>
<name>A0A4U5LZW0_POPAL</name>
<gene>
    <name evidence="2" type="ORF">D5086_0000323630</name>
</gene>
<dbReference type="EMBL" id="RCHU01001271">
    <property type="protein sequence ID" value="TKR61911.1"/>
    <property type="molecule type" value="Genomic_DNA"/>
</dbReference>
<comment type="caution">
    <text evidence="2">The sequence shown here is derived from an EMBL/GenBank/DDBJ whole genome shotgun (WGS) entry which is preliminary data.</text>
</comment>
<keyword evidence="1" id="KW-0472">Membrane</keyword>
<keyword evidence="1" id="KW-1133">Transmembrane helix</keyword>
<proteinExistence type="predicted"/>
<organism evidence="2">
    <name type="scientific">Populus alba</name>
    <name type="common">White poplar</name>
    <dbReference type="NCBI Taxonomy" id="43335"/>
    <lineage>
        <taxon>Eukaryota</taxon>
        <taxon>Viridiplantae</taxon>
        <taxon>Streptophyta</taxon>
        <taxon>Embryophyta</taxon>
        <taxon>Tracheophyta</taxon>
        <taxon>Spermatophyta</taxon>
        <taxon>Magnoliopsida</taxon>
        <taxon>eudicotyledons</taxon>
        <taxon>Gunneridae</taxon>
        <taxon>Pentapetalae</taxon>
        <taxon>rosids</taxon>
        <taxon>fabids</taxon>
        <taxon>Malpighiales</taxon>
        <taxon>Salicaceae</taxon>
        <taxon>Saliceae</taxon>
        <taxon>Populus</taxon>
    </lineage>
</organism>
<reference evidence="2" key="1">
    <citation type="submission" date="2018-10" db="EMBL/GenBank/DDBJ databases">
        <title>Population genomic analysis revealed the cold adaptation of white poplar.</title>
        <authorList>
            <person name="Liu Y.-J."/>
        </authorList>
    </citation>
    <scope>NUCLEOTIDE SEQUENCE [LARGE SCALE GENOMIC DNA]</scope>
    <source>
        <strain evidence="2">PAL-ZL1</strain>
    </source>
</reference>
<keyword evidence="1" id="KW-0812">Transmembrane</keyword>
<feature type="transmembrane region" description="Helical" evidence="1">
    <location>
        <begin position="57"/>
        <end position="74"/>
    </location>
</feature>
<accession>A0A4U5LZW0</accession>
<evidence type="ECO:0000313" key="2">
    <source>
        <dbReference type="EMBL" id="TKR61911.1"/>
    </source>
</evidence>
<sequence>MEVKEEKDTPNEDWFFLLTVKKKDLLGLTIQQQLGNLECKNLGTPISIKRKNLKKKIMGFAVASMVVFVQIFPLDELVAMEVEGFDSGFSFTALFGSATTLVNWV</sequence>